<reference evidence="11 12" key="1">
    <citation type="journal article" date="2015" name="Stand. Genomic Sci.">
        <title>Genomic Encyclopedia of Bacterial and Archaeal Type Strains, Phase III: the genomes of soil and plant-associated and newly described type strains.</title>
        <authorList>
            <person name="Whitman W.B."/>
            <person name="Woyke T."/>
            <person name="Klenk H.P."/>
            <person name="Zhou Y."/>
            <person name="Lilburn T.G."/>
            <person name="Beck B.J."/>
            <person name="De Vos P."/>
            <person name="Vandamme P."/>
            <person name="Eisen J.A."/>
            <person name="Garrity G."/>
            <person name="Hugenholtz P."/>
            <person name="Kyrpides N.C."/>
        </authorList>
    </citation>
    <scope>NUCLEOTIDE SEQUENCE [LARGE SCALE GENOMIC DNA]</scope>
    <source>
        <strain evidence="11 12">RF6</strain>
    </source>
</reference>
<comment type="catalytic activity">
    <reaction evidence="7">
        <text>a secondary alcohol + NAD(+) = a ketone + NADH + H(+)</text>
        <dbReference type="Rhea" id="RHEA:10740"/>
        <dbReference type="ChEBI" id="CHEBI:15378"/>
        <dbReference type="ChEBI" id="CHEBI:17087"/>
        <dbReference type="ChEBI" id="CHEBI:35681"/>
        <dbReference type="ChEBI" id="CHEBI:57540"/>
        <dbReference type="ChEBI" id="CHEBI:57945"/>
        <dbReference type="EC" id="1.1.1.1"/>
    </reaction>
</comment>
<comment type="cofactor">
    <cofactor evidence="1 9">
        <name>Zn(2+)</name>
        <dbReference type="ChEBI" id="CHEBI:29105"/>
    </cofactor>
</comment>
<gene>
    <name evidence="11" type="ORF">EV139_2471</name>
</gene>
<evidence type="ECO:0000256" key="7">
    <source>
        <dbReference type="ARBA" id="ARBA00049164"/>
    </source>
</evidence>
<keyword evidence="5 9" id="KW-0862">Zinc</keyword>
<protein>
    <recommendedName>
        <fullName evidence="3">alcohol dehydrogenase</fullName>
        <ecNumber evidence="3">1.1.1.1</ecNumber>
    </recommendedName>
</protein>
<evidence type="ECO:0000259" key="10">
    <source>
        <dbReference type="SMART" id="SM00829"/>
    </source>
</evidence>
<dbReference type="SMART" id="SM00829">
    <property type="entry name" value="PKS_ER"/>
    <property type="match status" value="1"/>
</dbReference>
<evidence type="ECO:0000256" key="5">
    <source>
        <dbReference type="ARBA" id="ARBA00022833"/>
    </source>
</evidence>
<dbReference type="InterPro" id="IPR013149">
    <property type="entry name" value="ADH-like_C"/>
</dbReference>
<dbReference type="Gene3D" id="3.90.180.10">
    <property type="entry name" value="Medium-chain alcohol dehydrogenases, catalytic domain"/>
    <property type="match status" value="2"/>
</dbReference>
<dbReference type="RefSeq" id="WP_130454641.1">
    <property type="nucleotide sequence ID" value="NZ_QYAG01000002.1"/>
</dbReference>
<keyword evidence="6" id="KW-0560">Oxidoreductase</keyword>
<dbReference type="InterPro" id="IPR036291">
    <property type="entry name" value="NAD(P)-bd_dom_sf"/>
</dbReference>
<evidence type="ECO:0000256" key="3">
    <source>
        <dbReference type="ARBA" id="ARBA00013190"/>
    </source>
</evidence>
<dbReference type="Gene3D" id="3.40.50.720">
    <property type="entry name" value="NAD(P)-binding Rossmann-like Domain"/>
    <property type="match status" value="1"/>
</dbReference>
<evidence type="ECO:0000256" key="8">
    <source>
        <dbReference type="ARBA" id="ARBA00049243"/>
    </source>
</evidence>
<dbReference type="GO" id="GO:0005737">
    <property type="term" value="C:cytoplasm"/>
    <property type="evidence" value="ECO:0007669"/>
    <property type="project" value="TreeGrafter"/>
</dbReference>
<dbReference type="EMBL" id="SHKI01000006">
    <property type="protein sequence ID" value="RZT62768.1"/>
    <property type="molecule type" value="Genomic_DNA"/>
</dbReference>
<comment type="caution">
    <text evidence="11">The sequence shown here is derived from an EMBL/GenBank/DDBJ whole genome shotgun (WGS) entry which is preliminary data.</text>
</comment>
<dbReference type="Pfam" id="PF00107">
    <property type="entry name" value="ADH_zinc_N"/>
    <property type="match status" value="1"/>
</dbReference>
<evidence type="ECO:0000313" key="11">
    <source>
        <dbReference type="EMBL" id="RZT62768.1"/>
    </source>
</evidence>
<organism evidence="11 12">
    <name type="scientific">Leucobacter luti</name>
    <dbReference type="NCBI Taxonomy" id="340320"/>
    <lineage>
        <taxon>Bacteria</taxon>
        <taxon>Bacillati</taxon>
        <taxon>Actinomycetota</taxon>
        <taxon>Actinomycetes</taxon>
        <taxon>Micrococcales</taxon>
        <taxon>Microbacteriaceae</taxon>
        <taxon>Leucobacter</taxon>
    </lineage>
</organism>
<dbReference type="SUPFAM" id="SSF51735">
    <property type="entry name" value="NAD(P)-binding Rossmann-fold domains"/>
    <property type="match status" value="1"/>
</dbReference>
<evidence type="ECO:0000256" key="2">
    <source>
        <dbReference type="ARBA" id="ARBA00008072"/>
    </source>
</evidence>
<accession>A0A4Q7TSS5</accession>
<feature type="domain" description="Enoyl reductase (ER)" evidence="10">
    <location>
        <begin position="8"/>
        <end position="310"/>
    </location>
</feature>
<dbReference type="InterPro" id="IPR002328">
    <property type="entry name" value="ADH_Zn_CS"/>
</dbReference>
<proteinExistence type="inferred from homology"/>
<dbReference type="EC" id="1.1.1.1" evidence="3"/>
<dbReference type="Proteomes" id="UP000291832">
    <property type="component" value="Unassembled WGS sequence"/>
</dbReference>
<dbReference type="SUPFAM" id="SSF50129">
    <property type="entry name" value="GroES-like"/>
    <property type="match status" value="1"/>
</dbReference>
<evidence type="ECO:0000256" key="4">
    <source>
        <dbReference type="ARBA" id="ARBA00022723"/>
    </source>
</evidence>
<keyword evidence="12" id="KW-1185">Reference proteome</keyword>
<evidence type="ECO:0000256" key="1">
    <source>
        <dbReference type="ARBA" id="ARBA00001947"/>
    </source>
</evidence>
<name>A0A4Q7TSS5_9MICO</name>
<dbReference type="GO" id="GO:0004022">
    <property type="term" value="F:alcohol dehydrogenase (NAD+) activity"/>
    <property type="evidence" value="ECO:0007669"/>
    <property type="project" value="UniProtKB-EC"/>
</dbReference>
<comment type="catalytic activity">
    <reaction evidence="8">
        <text>a primary alcohol + NAD(+) = an aldehyde + NADH + H(+)</text>
        <dbReference type="Rhea" id="RHEA:10736"/>
        <dbReference type="ChEBI" id="CHEBI:15378"/>
        <dbReference type="ChEBI" id="CHEBI:15734"/>
        <dbReference type="ChEBI" id="CHEBI:17478"/>
        <dbReference type="ChEBI" id="CHEBI:57540"/>
        <dbReference type="ChEBI" id="CHEBI:57945"/>
        <dbReference type="EC" id="1.1.1.1"/>
    </reaction>
</comment>
<dbReference type="InterPro" id="IPR013154">
    <property type="entry name" value="ADH-like_N"/>
</dbReference>
<sequence>MKAWVLDEVHAPLRLVDVERPSPGPGQVLIKVRASGLCHSDVGYMEGVIPVAIPFPVILGHEASGTIAEIGEGVTGWSVGDAVASAIAPDDAPGVSRDGAYAEYTLVNASNLIRLPEGMDWAQAAAATDAGLTSYTGVVVFGEVTAGDRVGIVGLGGLGMTGAQIAVVQGATVYGVEPREALWETARGHGLAEVFADVSALEGMDLDVVIDFAGFGTTTSGAIRAVKPRGRVVLVGLGRSEWTINSIDLVSRAIELRGATVAGEPAHLQAVIDLVAAGKLTVQAEEIGFEDIEDGLGRLQRGEVNGRLVAMLPE</sequence>
<dbReference type="InterPro" id="IPR020843">
    <property type="entry name" value="ER"/>
</dbReference>
<dbReference type="GO" id="GO:0008270">
    <property type="term" value="F:zinc ion binding"/>
    <property type="evidence" value="ECO:0007669"/>
    <property type="project" value="InterPro"/>
</dbReference>
<evidence type="ECO:0000256" key="6">
    <source>
        <dbReference type="ARBA" id="ARBA00023002"/>
    </source>
</evidence>
<dbReference type="OrthoDB" id="3567264at2"/>
<dbReference type="PANTHER" id="PTHR42940">
    <property type="entry name" value="ALCOHOL DEHYDROGENASE 1-RELATED"/>
    <property type="match status" value="1"/>
</dbReference>
<evidence type="ECO:0000256" key="9">
    <source>
        <dbReference type="RuleBase" id="RU361277"/>
    </source>
</evidence>
<evidence type="ECO:0000313" key="12">
    <source>
        <dbReference type="Proteomes" id="UP000291832"/>
    </source>
</evidence>
<dbReference type="PANTHER" id="PTHR42940:SF8">
    <property type="entry name" value="VACUOLAR PROTEIN SORTING-ASSOCIATED PROTEIN 11"/>
    <property type="match status" value="1"/>
</dbReference>
<dbReference type="InterPro" id="IPR011032">
    <property type="entry name" value="GroES-like_sf"/>
</dbReference>
<dbReference type="PROSITE" id="PS00059">
    <property type="entry name" value="ADH_ZINC"/>
    <property type="match status" value="1"/>
</dbReference>
<comment type="similarity">
    <text evidence="2 9">Belongs to the zinc-containing alcohol dehydrogenase family.</text>
</comment>
<dbReference type="AlphaFoldDB" id="A0A4Q7TSS5"/>
<dbReference type="Pfam" id="PF08240">
    <property type="entry name" value="ADH_N"/>
    <property type="match status" value="1"/>
</dbReference>
<keyword evidence="4 9" id="KW-0479">Metal-binding</keyword>